<dbReference type="KEGG" id="uam:UABAM_00727"/>
<keyword evidence="4 5" id="KW-0067">ATP-binding</keyword>
<dbReference type="Gene3D" id="1.25.40.10">
    <property type="entry name" value="Tetratricopeptide repeat domain"/>
    <property type="match status" value="1"/>
</dbReference>
<evidence type="ECO:0000256" key="3">
    <source>
        <dbReference type="ARBA" id="ARBA00022777"/>
    </source>
</evidence>
<dbReference type="InterPro" id="IPR011009">
    <property type="entry name" value="Kinase-like_dom_sf"/>
</dbReference>
<proteinExistence type="predicted"/>
<dbReference type="InterPro" id="IPR000719">
    <property type="entry name" value="Prot_kinase_dom"/>
</dbReference>
<dbReference type="PROSITE" id="PS00107">
    <property type="entry name" value="PROTEIN_KINASE_ATP"/>
    <property type="match status" value="1"/>
</dbReference>
<evidence type="ECO:0000313" key="8">
    <source>
        <dbReference type="EMBL" id="BBM82384.1"/>
    </source>
</evidence>
<evidence type="ECO:0000256" key="4">
    <source>
        <dbReference type="ARBA" id="ARBA00022840"/>
    </source>
</evidence>
<dbReference type="InterPro" id="IPR011990">
    <property type="entry name" value="TPR-like_helical_dom_sf"/>
</dbReference>
<organism evidence="8 9">
    <name type="scientific">Uabimicrobium amorphum</name>
    <dbReference type="NCBI Taxonomy" id="2596890"/>
    <lineage>
        <taxon>Bacteria</taxon>
        <taxon>Pseudomonadati</taxon>
        <taxon>Planctomycetota</taxon>
        <taxon>Candidatus Uabimicrobiia</taxon>
        <taxon>Candidatus Uabimicrobiales</taxon>
        <taxon>Candidatus Uabimicrobiaceae</taxon>
        <taxon>Candidatus Uabimicrobium</taxon>
    </lineage>
</organism>
<dbReference type="GO" id="GO:0005524">
    <property type="term" value="F:ATP binding"/>
    <property type="evidence" value="ECO:0007669"/>
    <property type="project" value="UniProtKB-UniRule"/>
</dbReference>
<dbReference type="SMART" id="SM00220">
    <property type="entry name" value="S_TKc"/>
    <property type="match status" value="1"/>
</dbReference>
<name>A0A5S9F2G8_UABAM</name>
<keyword evidence="6" id="KW-0175">Coiled coil</keyword>
<dbReference type="SUPFAM" id="SSF56112">
    <property type="entry name" value="Protein kinase-like (PK-like)"/>
    <property type="match status" value="1"/>
</dbReference>
<protein>
    <submittedName>
        <fullName evidence="8">Serine/threonine protein kinase</fullName>
    </submittedName>
</protein>
<dbReference type="InterPro" id="IPR017441">
    <property type="entry name" value="Protein_kinase_ATP_BS"/>
</dbReference>
<feature type="coiled-coil region" evidence="6">
    <location>
        <begin position="378"/>
        <end position="434"/>
    </location>
</feature>
<evidence type="ECO:0000256" key="6">
    <source>
        <dbReference type="SAM" id="Coils"/>
    </source>
</evidence>
<evidence type="ECO:0000259" key="7">
    <source>
        <dbReference type="PROSITE" id="PS50011"/>
    </source>
</evidence>
<dbReference type="Proteomes" id="UP000326354">
    <property type="component" value="Chromosome"/>
</dbReference>
<dbReference type="PANTHER" id="PTHR24348">
    <property type="entry name" value="SERINE/THREONINE-PROTEIN KINASE UNC-51-RELATED"/>
    <property type="match status" value="1"/>
</dbReference>
<dbReference type="AlphaFoldDB" id="A0A5S9F2G8"/>
<dbReference type="GO" id="GO:0016020">
    <property type="term" value="C:membrane"/>
    <property type="evidence" value="ECO:0007669"/>
    <property type="project" value="TreeGrafter"/>
</dbReference>
<evidence type="ECO:0000256" key="5">
    <source>
        <dbReference type="PROSITE-ProRule" id="PRU10141"/>
    </source>
</evidence>
<dbReference type="Pfam" id="PF00069">
    <property type="entry name" value="Pkinase"/>
    <property type="match status" value="1"/>
</dbReference>
<sequence>MAKSRLLHNRYKWEKMLGQGGMGKVYLMTDLRTQKQVAVKECCCPQEDNVAERIKREYYFMTKIQHPHLIRGLDFFQIQNRYFIVMEYVQGITLCDFVRHHPKSISLEKQLQIMMQICDAVATLNRSGIVHRDIKPENIILTPPDLAPKLLDFGIAKAINGELATITKTDNIIGTPDYMTPEQIDRSIKSYENLDVFSLGIVFYQFLAWLPESPFSTGRIVSTIDRIMHYELPPVFAKTKDNKQQRISQIISGALRKDPSERIESVHMLKKLLGDESLKICATKKQDSAIENDAKTPWKLSRNLRIAFWIVINSILLIMLTLGKPVRQITTIKEELVSTHKTDPTQLLKYYGREVKTQKGSRQKWAYAKRSNLLYQMRQLKKDNMKKALQDAQKMERVKSRIFLVRVHVLELILKTKEQDNQQVKKLAARILQESALLKNKHLGFADRRFIKCAENIARHCLENTPRNTLLNTGYGDLYLCCSASQLGQKIVFLHQAQLLIPHEERVYLELLDVYIACGFFDKAQETYDLLKKMNNSLVEMDFLMAKKHLAVGEFHKVKETFRKWKTNVWQKQTSWVQVLRIKYLLATNNQELAKRVMQSIDRKQLTTKQQATVELLKNYEHSQMTFAGHLALADIWIELSFFPQAQELLKKIQQLLHDTKENEANRSFQRLKCLCALQELRFMVKKIMSTHRVDAQTMKKIKRKIKAISDVGRPIDLLKILTVANFRIWCLQNNVDNMPVLDEQRLKEIVDNYAFFYIKAREYYYKGEYATAILYWDKANDIIPSVHFKNMQKRAFAKLTESKNNETRYAK</sequence>
<dbReference type="PROSITE" id="PS00108">
    <property type="entry name" value="PROTEIN_KINASE_ST"/>
    <property type="match status" value="1"/>
</dbReference>
<dbReference type="PANTHER" id="PTHR24348:SF22">
    <property type="entry name" value="NON-SPECIFIC SERINE_THREONINE PROTEIN KINASE"/>
    <property type="match status" value="1"/>
</dbReference>
<keyword evidence="3 8" id="KW-0418">Kinase</keyword>
<feature type="domain" description="Protein kinase" evidence="7">
    <location>
        <begin position="11"/>
        <end position="278"/>
    </location>
</feature>
<gene>
    <name evidence="8" type="ORF">UABAM_00727</name>
</gene>
<dbReference type="GO" id="GO:0005829">
    <property type="term" value="C:cytosol"/>
    <property type="evidence" value="ECO:0007669"/>
    <property type="project" value="TreeGrafter"/>
</dbReference>
<dbReference type="Gene3D" id="1.10.510.10">
    <property type="entry name" value="Transferase(Phosphotransferase) domain 1"/>
    <property type="match status" value="1"/>
</dbReference>
<keyword evidence="8" id="KW-0723">Serine/threonine-protein kinase</keyword>
<dbReference type="PROSITE" id="PS50011">
    <property type="entry name" value="PROTEIN_KINASE_DOM"/>
    <property type="match status" value="1"/>
</dbReference>
<dbReference type="GO" id="GO:0005776">
    <property type="term" value="C:autophagosome"/>
    <property type="evidence" value="ECO:0007669"/>
    <property type="project" value="TreeGrafter"/>
</dbReference>
<keyword evidence="1" id="KW-0808">Transferase</keyword>
<keyword evidence="2 5" id="KW-0547">Nucleotide-binding</keyword>
<dbReference type="OrthoDB" id="507628at2"/>
<dbReference type="GO" id="GO:0004674">
    <property type="term" value="F:protein serine/threonine kinase activity"/>
    <property type="evidence" value="ECO:0007669"/>
    <property type="project" value="UniProtKB-KW"/>
</dbReference>
<evidence type="ECO:0000256" key="2">
    <source>
        <dbReference type="ARBA" id="ARBA00022741"/>
    </source>
</evidence>
<dbReference type="GO" id="GO:0000407">
    <property type="term" value="C:phagophore assembly site"/>
    <property type="evidence" value="ECO:0007669"/>
    <property type="project" value="TreeGrafter"/>
</dbReference>
<evidence type="ECO:0000313" key="9">
    <source>
        <dbReference type="Proteomes" id="UP000326354"/>
    </source>
</evidence>
<reference evidence="8 9" key="1">
    <citation type="submission" date="2019-08" db="EMBL/GenBank/DDBJ databases">
        <title>Complete genome sequence of Candidatus Uab amorphum.</title>
        <authorList>
            <person name="Shiratori T."/>
            <person name="Suzuki S."/>
            <person name="Kakizawa Y."/>
            <person name="Ishida K."/>
        </authorList>
    </citation>
    <scope>NUCLEOTIDE SEQUENCE [LARGE SCALE GENOMIC DNA]</scope>
    <source>
        <strain evidence="8 9">SRT547</strain>
    </source>
</reference>
<accession>A0A5S9F2G8</accession>
<dbReference type="InterPro" id="IPR045269">
    <property type="entry name" value="Atg1-like"/>
</dbReference>
<dbReference type="RefSeq" id="WP_151966633.1">
    <property type="nucleotide sequence ID" value="NZ_AP019860.1"/>
</dbReference>
<dbReference type="InterPro" id="IPR008271">
    <property type="entry name" value="Ser/Thr_kinase_AS"/>
</dbReference>
<dbReference type="CDD" id="cd14014">
    <property type="entry name" value="STKc_PknB_like"/>
    <property type="match status" value="1"/>
</dbReference>
<feature type="binding site" evidence="5">
    <location>
        <position position="40"/>
    </location>
    <ligand>
        <name>ATP</name>
        <dbReference type="ChEBI" id="CHEBI:30616"/>
    </ligand>
</feature>
<keyword evidence="9" id="KW-1185">Reference proteome</keyword>
<dbReference type="EMBL" id="AP019860">
    <property type="protein sequence ID" value="BBM82384.1"/>
    <property type="molecule type" value="Genomic_DNA"/>
</dbReference>
<evidence type="ECO:0000256" key="1">
    <source>
        <dbReference type="ARBA" id="ARBA00022679"/>
    </source>
</evidence>